<evidence type="ECO:0000259" key="5">
    <source>
        <dbReference type="PROSITE" id="PS50048"/>
    </source>
</evidence>
<dbReference type="Pfam" id="PF00172">
    <property type="entry name" value="Zn_clus"/>
    <property type="match status" value="1"/>
</dbReference>
<dbReference type="InterPro" id="IPR036864">
    <property type="entry name" value="Zn2-C6_fun-type_DNA-bd_sf"/>
</dbReference>
<protein>
    <recommendedName>
        <fullName evidence="5">Zn(2)-C6 fungal-type domain-containing protein</fullName>
    </recommendedName>
</protein>
<dbReference type="InterPro" id="IPR050613">
    <property type="entry name" value="Sec_Metabolite_Reg"/>
</dbReference>
<dbReference type="InterPro" id="IPR001138">
    <property type="entry name" value="Zn2Cys6_DnaBD"/>
</dbReference>
<dbReference type="PROSITE" id="PS00463">
    <property type="entry name" value="ZN2_CY6_FUNGAL_1"/>
    <property type="match status" value="1"/>
</dbReference>
<keyword evidence="7" id="KW-1185">Reference proteome</keyword>
<feature type="compositionally biased region" description="Low complexity" evidence="4">
    <location>
        <begin position="141"/>
        <end position="151"/>
    </location>
</feature>
<dbReference type="HOGENOM" id="CLU_015247_0_0_1"/>
<dbReference type="GO" id="GO:0008270">
    <property type="term" value="F:zinc ion binding"/>
    <property type="evidence" value="ECO:0007669"/>
    <property type="project" value="InterPro"/>
</dbReference>
<feature type="region of interest" description="Disordered" evidence="4">
    <location>
        <begin position="1"/>
        <end position="27"/>
    </location>
</feature>
<dbReference type="PROSITE" id="PS50048">
    <property type="entry name" value="ZN2_CY6_FUNGAL_2"/>
    <property type="match status" value="1"/>
</dbReference>
<comment type="subcellular location">
    <subcellularLocation>
        <location evidence="1">Nucleus</location>
    </subcellularLocation>
</comment>
<feature type="coiled-coil region" evidence="3">
    <location>
        <begin position="87"/>
        <end position="114"/>
    </location>
</feature>
<evidence type="ECO:0000256" key="2">
    <source>
        <dbReference type="ARBA" id="ARBA00023242"/>
    </source>
</evidence>
<evidence type="ECO:0000313" key="6">
    <source>
        <dbReference type="EMBL" id="KII83672.1"/>
    </source>
</evidence>
<reference evidence="6 7" key="1">
    <citation type="submission" date="2014-06" db="EMBL/GenBank/DDBJ databases">
        <title>Evolutionary Origins and Diversification of the Mycorrhizal Mutualists.</title>
        <authorList>
            <consortium name="DOE Joint Genome Institute"/>
            <consortium name="Mycorrhizal Genomics Consortium"/>
            <person name="Kohler A."/>
            <person name="Kuo A."/>
            <person name="Nagy L.G."/>
            <person name="Floudas D."/>
            <person name="Copeland A."/>
            <person name="Barry K.W."/>
            <person name="Cichocki N."/>
            <person name="Veneault-Fourrey C."/>
            <person name="LaButti K."/>
            <person name="Lindquist E.A."/>
            <person name="Lipzen A."/>
            <person name="Lundell T."/>
            <person name="Morin E."/>
            <person name="Murat C."/>
            <person name="Riley R."/>
            <person name="Ohm R."/>
            <person name="Sun H."/>
            <person name="Tunlid A."/>
            <person name="Henrissat B."/>
            <person name="Grigoriev I.V."/>
            <person name="Hibbett D.S."/>
            <person name="Martin F."/>
        </authorList>
    </citation>
    <scope>NUCLEOTIDE SEQUENCE [LARGE SCALE GENOMIC DNA]</scope>
    <source>
        <strain evidence="6 7">FD-325 SS-3</strain>
    </source>
</reference>
<sequence length="759" mass="82829">MSSSPNPGPAPADASTSAGGKEKKTRRRLRVSCVECAKRRQKCDRQQPCALCVSRNVAHLCRWDSVPMARPAPARPPRVPAAERQQLETATETIRVLTERVAQLEESLARHQTLELEGAPESFGAEPSRTSHETSIFSQHDPGGAAMPDDGGSSERPQDSDVSEIASALAQFTLSEYDGEYMGQSTIISTMGKLGDIESPTCAPSTNDTIYRKTAPTPSDQADPVAAFLANLPEWGEVQGMLRTFFARANWRFGIPERWFRAACERTWHIRDRRPTASGGGSTVNINWLCLLFAVLTVTPPASASTPSAHTLLRTEFFFSQAEAAAYSVRPSLKTEGTVLSCLATPLLAMYLADRSKKTAAWKVLGWGIRNAQAVGMHCDPHGEGWRMSAEEAMLRARGWLLSFLLGRPAMVQSSLFNVPQPKPGGSGSDEDGYDTFQLAFVQLSDIIGSACETCFGTSTWLSPEQVANIDLRLEQWDARLPLALRWTYHSPSTPYAPALQAYTLATWHLAARMNLHRMYRMQFIRPRAPVLLPAHAIAASCAHSRATCLELARTLIRMRADPTAGVCTDAHGGYDILRRHFEQVFFLVDAAVTLIGWLGEAGATHDHEQYGEAEELVGNVLNILEHPSRPPGGAPCPVADRTSRVIRTMWRRVRDAEQKPRPADADAGIVGLGAAQFLDVAGFWAGDPSVLGTYRSGSPLYSSPRVGAYGTSFSPPVVDIWGDLNTTGGLTLEEASLGVDPTMSDSEVFMEFLRTGRF</sequence>
<dbReference type="PANTHER" id="PTHR31001">
    <property type="entry name" value="UNCHARACTERIZED TRANSCRIPTIONAL REGULATORY PROTEIN"/>
    <property type="match status" value="1"/>
</dbReference>
<dbReference type="OrthoDB" id="3364175at2759"/>
<evidence type="ECO:0000256" key="4">
    <source>
        <dbReference type="SAM" id="MobiDB-lite"/>
    </source>
</evidence>
<dbReference type="GO" id="GO:0005634">
    <property type="term" value="C:nucleus"/>
    <property type="evidence" value="ECO:0007669"/>
    <property type="project" value="UniProtKB-SubCell"/>
</dbReference>
<organism evidence="6 7">
    <name type="scientific">Plicaturopsis crispa FD-325 SS-3</name>
    <dbReference type="NCBI Taxonomy" id="944288"/>
    <lineage>
        <taxon>Eukaryota</taxon>
        <taxon>Fungi</taxon>
        <taxon>Dikarya</taxon>
        <taxon>Basidiomycota</taxon>
        <taxon>Agaricomycotina</taxon>
        <taxon>Agaricomycetes</taxon>
        <taxon>Agaricomycetidae</taxon>
        <taxon>Amylocorticiales</taxon>
        <taxon>Amylocorticiaceae</taxon>
        <taxon>Plicatura</taxon>
        <taxon>Plicaturopsis crispa</taxon>
    </lineage>
</organism>
<evidence type="ECO:0000313" key="7">
    <source>
        <dbReference type="Proteomes" id="UP000053263"/>
    </source>
</evidence>
<dbReference type="EMBL" id="KN832575">
    <property type="protein sequence ID" value="KII83672.1"/>
    <property type="molecule type" value="Genomic_DNA"/>
</dbReference>
<dbReference type="CDD" id="cd12148">
    <property type="entry name" value="fungal_TF_MHR"/>
    <property type="match status" value="1"/>
</dbReference>
<gene>
    <name evidence="6" type="ORF">PLICRDRAFT_180273</name>
</gene>
<proteinExistence type="predicted"/>
<dbReference type="Proteomes" id="UP000053263">
    <property type="component" value="Unassembled WGS sequence"/>
</dbReference>
<feature type="compositionally biased region" description="Pro residues" evidence="4">
    <location>
        <begin position="1"/>
        <end position="10"/>
    </location>
</feature>
<feature type="domain" description="Zn(2)-C6 fungal-type" evidence="5">
    <location>
        <begin position="32"/>
        <end position="63"/>
    </location>
</feature>
<keyword evidence="3" id="KW-0175">Coiled coil</keyword>
<name>A0A0C9SQE8_PLICR</name>
<feature type="region of interest" description="Disordered" evidence="4">
    <location>
        <begin position="114"/>
        <end position="161"/>
    </location>
</feature>
<dbReference type="SUPFAM" id="SSF57701">
    <property type="entry name" value="Zn2/Cys6 DNA-binding domain"/>
    <property type="match status" value="1"/>
</dbReference>
<evidence type="ECO:0000256" key="1">
    <source>
        <dbReference type="ARBA" id="ARBA00004123"/>
    </source>
</evidence>
<keyword evidence="2" id="KW-0539">Nucleus</keyword>
<evidence type="ECO:0000256" key="3">
    <source>
        <dbReference type="SAM" id="Coils"/>
    </source>
</evidence>
<dbReference type="SMART" id="SM00066">
    <property type="entry name" value="GAL4"/>
    <property type="match status" value="1"/>
</dbReference>
<accession>A0A0C9SQE8</accession>
<dbReference type="Gene3D" id="4.10.240.10">
    <property type="entry name" value="Zn(2)-C6 fungal-type DNA-binding domain"/>
    <property type="match status" value="1"/>
</dbReference>
<dbReference type="AlphaFoldDB" id="A0A0C9SQE8"/>
<dbReference type="GO" id="GO:0000981">
    <property type="term" value="F:DNA-binding transcription factor activity, RNA polymerase II-specific"/>
    <property type="evidence" value="ECO:0007669"/>
    <property type="project" value="InterPro"/>
</dbReference>